<name>M4QTF3_9CAUD</name>
<dbReference type="Proteomes" id="UP000201252">
    <property type="component" value="Segment"/>
</dbReference>
<dbReference type="RefSeq" id="YP_007674511.1">
    <property type="nucleotide sequence ID" value="NC_020851.1"/>
</dbReference>
<organism evidence="1 2">
    <name type="scientific">Synechococcus phage S-SKS1</name>
    <dbReference type="NCBI Taxonomy" id="754042"/>
    <lineage>
        <taxon>Viruses</taxon>
        <taxon>Duplodnaviria</taxon>
        <taxon>Heunggongvirae</taxon>
        <taxon>Uroviricota</taxon>
        <taxon>Caudoviricetes</taxon>
        <taxon>Llyrvirus</taxon>
        <taxon>Llyrvirus SSKS1</taxon>
    </lineage>
</organism>
<protein>
    <submittedName>
        <fullName evidence="1">Uncharacterized protein</fullName>
    </submittedName>
</protein>
<evidence type="ECO:0000313" key="1">
    <source>
        <dbReference type="EMBL" id="AGH31659.1"/>
    </source>
</evidence>
<dbReference type="GeneID" id="15011061"/>
<accession>M4QTF3</accession>
<reference evidence="1 2" key="1">
    <citation type="submission" date="2010-10" db="EMBL/GenBank/DDBJ databases">
        <title>The Genome Sequence of Synechococcus phage S-SKS1.</title>
        <authorList>
            <consortium name="The Broad Institute Genome Sequencing Platform"/>
            <person name="Henn M.R."/>
            <person name="Clokie M."/>
            <person name="Levin J."/>
            <person name="Malboeuf C."/>
            <person name="Casali M."/>
            <person name="Russ C."/>
            <person name="Lennon N."/>
            <person name="Chapman S.B."/>
            <person name="Erlich R."/>
            <person name="Young S.K."/>
            <person name="Yandava C."/>
            <person name="Zeng Q."/>
            <person name="Alvarado L."/>
            <person name="Anderson S."/>
            <person name="Berlin A."/>
            <person name="Chen Z."/>
            <person name="Freedman E."/>
            <person name="Gellesch M."/>
            <person name="Goldberg J."/>
            <person name="Green L."/>
            <person name="Griggs A."/>
            <person name="Gujja S."/>
            <person name="Heilman E.R."/>
            <person name="Heiman D."/>
            <person name="Hollinger A."/>
            <person name="Howarth C."/>
            <person name="Larson L."/>
            <person name="Mehta T."/>
            <person name="Pearson M."/>
            <person name="Roberts A."/>
            <person name="Ryan E."/>
            <person name="Saif S."/>
            <person name="Shea T."/>
            <person name="Shenoy N."/>
            <person name="Sisk P."/>
            <person name="Stolte C."/>
            <person name="Sykes S."/>
            <person name="White J."/>
            <person name="Haas B."/>
            <person name="Nusbaum C."/>
            <person name="Birren B."/>
        </authorList>
    </citation>
    <scope>NUCLEOTIDE SEQUENCE [LARGE SCALE GENOMIC DNA]</scope>
</reference>
<sequence length="250" mass="26978">MGFKNYLWDEAWELNVSRGKVRGAFHIIKFGENLDIDGSMETIWDGGGLYTYLTAAAVVTVTSTDGDDAAAGTGARTVTVEGLDANYNQVSETLTVGGSAGSVEFFRVFRAFVASSGSSGTNEGTISIASGATTLAQIRTVGSPTSTGLGQTFMSIYTVPAGYTGFIYQWDISTAKSDGDVFLVCRGHNDNGTWRSHDVAHTNQNDIERNYKFPLKVEEKSDCEIRAYSDTNNMKCAATFCILLIQNQTE</sequence>
<dbReference type="OrthoDB" id="18848at10239"/>
<gene>
    <name evidence="1" type="ORF">SWZG_00150</name>
</gene>
<dbReference type="KEGG" id="vg:15011061"/>
<proteinExistence type="predicted"/>
<dbReference type="EMBL" id="HQ633071">
    <property type="protein sequence ID" value="AGH31659.1"/>
    <property type="molecule type" value="Genomic_DNA"/>
</dbReference>
<keyword evidence="2" id="KW-1185">Reference proteome</keyword>
<evidence type="ECO:0000313" key="2">
    <source>
        <dbReference type="Proteomes" id="UP000201252"/>
    </source>
</evidence>